<organism evidence="2 3">
    <name type="scientific">Bradyrhizobium jicamae</name>
    <dbReference type="NCBI Taxonomy" id="280332"/>
    <lineage>
        <taxon>Bacteria</taxon>
        <taxon>Pseudomonadati</taxon>
        <taxon>Pseudomonadota</taxon>
        <taxon>Alphaproteobacteria</taxon>
        <taxon>Hyphomicrobiales</taxon>
        <taxon>Nitrobacteraceae</taxon>
        <taxon>Bradyrhizobium</taxon>
    </lineage>
</organism>
<accession>A0ABS5FF80</accession>
<keyword evidence="1" id="KW-1133">Transmembrane helix</keyword>
<dbReference type="Proteomes" id="UP001315278">
    <property type="component" value="Unassembled WGS sequence"/>
</dbReference>
<evidence type="ECO:0000313" key="2">
    <source>
        <dbReference type="EMBL" id="MBR0795001.1"/>
    </source>
</evidence>
<evidence type="ECO:0000313" key="3">
    <source>
        <dbReference type="Proteomes" id="UP001315278"/>
    </source>
</evidence>
<sequence>MRPRLALLFVGSAILAIALALLYSCYFPDVLPFASTDTRWFWRLDAAFVVSTITWTVAFVSAAAGLALLLLTVTRRSPKFEGR</sequence>
<dbReference type="PROSITE" id="PS51257">
    <property type="entry name" value="PROKAR_LIPOPROTEIN"/>
    <property type="match status" value="1"/>
</dbReference>
<dbReference type="RefSeq" id="WP_212492036.1">
    <property type="nucleotide sequence ID" value="NZ_JAFCJH010000004.1"/>
</dbReference>
<protein>
    <recommendedName>
        <fullName evidence="4">Transmembrane protein</fullName>
    </recommendedName>
</protein>
<keyword evidence="1" id="KW-0812">Transmembrane</keyword>
<keyword evidence="1" id="KW-0472">Membrane</keyword>
<evidence type="ECO:0008006" key="4">
    <source>
        <dbReference type="Google" id="ProtNLM"/>
    </source>
</evidence>
<name>A0ABS5FF80_9BRAD</name>
<feature type="transmembrane region" description="Helical" evidence="1">
    <location>
        <begin position="46"/>
        <end position="73"/>
    </location>
</feature>
<evidence type="ECO:0000256" key="1">
    <source>
        <dbReference type="SAM" id="Phobius"/>
    </source>
</evidence>
<proteinExistence type="predicted"/>
<keyword evidence="3" id="KW-1185">Reference proteome</keyword>
<gene>
    <name evidence="2" type="ORF">JQ615_06345</name>
</gene>
<comment type="caution">
    <text evidence="2">The sequence shown here is derived from an EMBL/GenBank/DDBJ whole genome shotgun (WGS) entry which is preliminary data.</text>
</comment>
<reference evidence="3" key="1">
    <citation type="journal article" date="2021" name="ISME J.">
        <title>Evolutionary origin and ecological implication of a unique nif island in free-living Bradyrhizobium lineages.</title>
        <authorList>
            <person name="Tao J."/>
        </authorList>
    </citation>
    <scope>NUCLEOTIDE SEQUENCE [LARGE SCALE GENOMIC DNA]</scope>
    <source>
        <strain evidence="3">SZCCT0434</strain>
    </source>
</reference>
<dbReference type="EMBL" id="JAFCJH010000004">
    <property type="protein sequence ID" value="MBR0795001.1"/>
    <property type="molecule type" value="Genomic_DNA"/>
</dbReference>